<keyword evidence="3 5" id="KW-0378">Hydrolase</keyword>
<dbReference type="InterPro" id="IPR003180">
    <property type="entry name" value="MPG"/>
</dbReference>
<dbReference type="Gene3D" id="3.10.300.10">
    <property type="entry name" value="Methylpurine-DNA glycosylase (MPG)"/>
    <property type="match status" value="1"/>
</dbReference>
<dbReference type="Proteomes" id="UP000217736">
    <property type="component" value="Chromosome"/>
</dbReference>
<dbReference type="EC" id="3.2.2.-" evidence="5"/>
<evidence type="ECO:0000313" key="7">
    <source>
        <dbReference type="Proteomes" id="UP000217736"/>
    </source>
</evidence>
<gene>
    <name evidence="6" type="ORF">MSG_02360</name>
</gene>
<dbReference type="KEGG" id="mshg:MSG_02360"/>
<evidence type="ECO:0000256" key="4">
    <source>
        <dbReference type="ARBA" id="ARBA00023204"/>
    </source>
</evidence>
<name>A0A1Z4EHW3_9MYCO</name>
<dbReference type="SUPFAM" id="SSF50486">
    <property type="entry name" value="FMT C-terminal domain-like"/>
    <property type="match status" value="1"/>
</dbReference>
<dbReference type="Pfam" id="PF02245">
    <property type="entry name" value="Pur_DNA_glyco"/>
    <property type="match status" value="1"/>
</dbReference>
<dbReference type="GO" id="GO:0006284">
    <property type="term" value="P:base-excision repair"/>
    <property type="evidence" value="ECO:0007669"/>
    <property type="project" value="InterPro"/>
</dbReference>
<evidence type="ECO:0000256" key="2">
    <source>
        <dbReference type="ARBA" id="ARBA00022763"/>
    </source>
</evidence>
<keyword evidence="2 5" id="KW-0227">DNA damage</keyword>
<proteinExistence type="inferred from homology"/>
<comment type="similarity">
    <text evidence="1 5">Belongs to the DNA glycosylase MPG family.</text>
</comment>
<keyword evidence="7" id="KW-1185">Reference proteome</keyword>
<dbReference type="InterPro" id="IPR036995">
    <property type="entry name" value="MPG_sf"/>
</dbReference>
<dbReference type="EMBL" id="AP018164">
    <property type="protein sequence ID" value="BAX92506.1"/>
    <property type="molecule type" value="Genomic_DNA"/>
</dbReference>
<dbReference type="PANTHER" id="PTHR10429:SF0">
    <property type="entry name" value="DNA-3-METHYLADENINE GLYCOSYLASE"/>
    <property type="match status" value="1"/>
</dbReference>
<accession>A0A1Z4EHW3</accession>
<evidence type="ECO:0000256" key="5">
    <source>
        <dbReference type="HAMAP-Rule" id="MF_00527"/>
    </source>
</evidence>
<sequence length="215" mass="22099">MRSGRSAAVGGLTVDPVAAAHRLLGATLTGRDVRAVVVEVEAYGGVPDGPWPDAAAHSYRGPSARNTVMFGPPGRLYTYRSHGIHVCANVSCGPDGTAAAVLLRAAAIEEGLDVAQARRGAAVRGVALARGPGNLCSALGITMFDNGIDLFDSSSPVRLTLHDADADADADGAVAGPRVGVSRAADRPWRLWLTGRPEVSAYRRSPRAPAPGASD</sequence>
<reference evidence="7" key="1">
    <citation type="submission" date="2017-06" db="EMBL/GenBank/DDBJ databases">
        <title>Complete Genome Sequence of Mycobacterium shigaense.</title>
        <authorList>
            <person name="Fukano H."/>
            <person name="Yoshida M."/>
            <person name="Kazumi Y."/>
            <person name="Ogura Y."/>
            <person name="Mitarai S."/>
            <person name="Hayashi T."/>
            <person name="Hoshino Y."/>
        </authorList>
    </citation>
    <scope>NUCLEOTIDE SEQUENCE [LARGE SCALE GENOMIC DNA]</scope>
    <source>
        <strain evidence="7">UN-152</strain>
    </source>
</reference>
<keyword evidence="4 5" id="KW-0234">DNA repair</keyword>
<evidence type="ECO:0000256" key="1">
    <source>
        <dbReference type="ARBA" id="ARBA00009232"/>
    </source>
</evidence>
<dbReference type="HAMAP" id="MF_00527">
    <property type="entry name" value="3MGH"/>
    <property type="match status" value="1"/>
</dbReference>
<dbReference type="AlphaFoldDB" id="A0A1Z4EHW3"/>
<dbReference type="GO" id="GO:0003677">
    <property type="term" value="F:DNA binding"/>
    <property type="evidence" value="ECO:0007669"/>
    <property type="project" value="InterPro"/>
</dbReference>
<dbReference type="GO" id="GO:0003905">
    <property type="term" value="F:alkylbase DNA N-glycosylase activity"/>
    <property type="evidence" value="ECO:0007669"/>
    <property type="project" value="InterPro"/>
</dbReference>
<dbReference type="PANTHER" id="PTHR10429">
    <property type="entry name" value="DNA-3-METHYLADENINE GLYCOSYLASE"/>
    <property type="match status" value="1"/>
</dbReference>
<organism evidence="6 7">
    <name type="scientific">Mycobacterium shigaense</name>
    <dbReference type="NCBI Taxonomy" id="722731"/>
    <lineage>
        <taxon>Bacteria</taxon>
        <taxon>Bacillati</taxon>
        <taxon>Actinomycetota</taxon>
        <taxon>Actinomycetes</taxon>
        <taxon>Mycobacteriales</taxon>
        <taxon>Mycobacteriaceae</taxon>
        <taxon>Mycobacterium</taxon>
        <taxon>Mycobacterium simiae complex</taxon>
    </lineage>
</organism>
<dbReference type="NCBIfam" id="NF002003">
    <property type="entry name" value="PRK00802.1-3"/>
    <property type="match status" value="1"/>
</dbReference>
<evidence type="ECO:0000313" key="6">
    <source>
        <dbReference type="EMBL" id="BAX92506.1"/>
    </source>
</evidence>
<evidence type="ECO:0000256" key="3">
    <source>
        <dbReference type="ARBA" id="ARBA00022801"/>
    </source>
</evidence>
<dbReference type="InterPro" id="IPR011034">
    <property type="entry name" value="Formyl_transferase-like_C_sf"/>
</dbReference>
<protein>
    <recommendedName>
        <fullName evidence="5">Putative 3-methyladenine DNA glycosylase</fullName>
        <ecNumber evidence="5">3.2.2.-</ecNumber>
    </recommendedName>
</protein>
<dbReference type="NCBIfam" id="TIGR00567">
    <property type="entry name" value="3mg"/>
    <property type="match status" value="1"/>
</dbReference>